<evidence type="ECO:0000313" key="2">
    <source>
        <dbReference type="Proteomes" id="UP000485058"/>
    </source>
</evidence>
<dbReference type="AlphaFoldDB" id="A0A699YJ55"/>
<dbReference type="Proteomes" id="UP000485058">
    <property type="component" value="Unassembled WGS sequence"/>
</dbReference>
<comment type="caution">
    <text evidence="1">The sequence shown here is derived from an EMBL/GenBank/DDBJ whole genome shotgun (WGS) entry which is preliminary data.</text>
</comment>
<gene>
    <name evidence="1" type="ORF">HaLaN_00511</name>
</gene>
<evidence type="ECO:0000313" key="1">
    <source>
        <dbReference type="EMBL" id="GFH05959.1"/>
    </source>
</evidence>
<feature type="non-terminal residue" evidence="1">
    <location>
        <position position="229"/>
    </location>
</feature>
<name>A0A699YJ55_HAELA</name>
<accession>A0A699YJ55</accession>
<keyword evidence="2" id="KW-1185">Reference proteome</keyword>
<organism evidence="1 2">
    <name type="scientific">Haematococcus lacustris</name>
    <name type="common">Green alga</name>
    <name type="synonym">Haematococcus pluvialis</name>
    <dbReference type="NCBI Taxonomy" id="44745"/>
    <lineage>
        <taxon>Eukaryota</taxon>
        <taxon>Viridiplantae</taxon>
        <taxon>Chlorophyta</taxon>
        <taxon>core chlorophytes</taxon>
        <taxon>Chlorophyceae</taxon>
        <taxon>CS clade</taxon>
        <taxon>Chlamydomonadales</taxon>
        <taxon>Haematococcaceae</taxon>
        <taxon>Haematococcus</taxon>
    </lineage>
</organism>
<protein>
    <submittedName>
        <fullName evidence="1">Uncharacterized protein</fullName>
    </submittedName>
</protein>
<sequence>MKQNGWGAAAIEDRFGLLSLGSSQQRTCCNEIASISQLTSMLALDATTLLQRIDFIGDGGVEALIAEALVRCAGARRMEQLQVSIRDVRRKIDMVKALPVDNPESRCLSDLDKQHLMLLKEQLLIMQEEEEHMPFEVGEPIQSTAQWQTTIATLGVKAVPGWLGGCLCTYSSLAQVSNPLQSQHQGLLSGSSGAVMCHGRPGSRRGGWQSAGYDIFCAQLGVGSCARPH</sequence>
<dbReference type="EMBL" id="BLLF01000016">
    <property type="protein sequence ID" value="GFH05959.1"/>
    <property type="molecule type" value="Genomic_DNA"/>
</dbReference>
<reference evidence="1 2" key="1">
    <citation type="submission" date="2020-02" db="EMBL/GenBank/DDBJ databases">
        <title>Draft genome sequence of Haematococcus lacustris strain NIES-144.</title>
        <authorList>
            <person name="Morimoto D."/>
            <person name="Nakagawa S."/>
            <person name="Yoshida T."/>
            <person name="Sawayama S."/>
        </authorList>
    </citation>
    <scope>NUCLEOTIDE SEQUENCE [LARGE SCALE GENOMIC DNA]</scope>
    <source>
        <strain evidence="1 2">NIES-144</strain>
    </source>
</reference>
<proteinExistence type="predicted"/>